<dbReference type="AlphaFoldDB" id="A0A251X667"/>
<sequence>MRQLPFFRLSICTLVIAGLTACNGGGDSTETTTTSSTTSSTTTTPSSSTSNTSELTVQFKGVVNDQDFVCGETYRPVGAVIQDSYKINDFRVYLSQFKLLNQHNASYETLSLTVDNKWQTANTALLDFENGCLNGTPDMNTQVKAVLPAGKSITDYNGICFTLGLPFDENHGDPTVLPSPLNISGMLWSWTTGRKFIRIDGMGDPENLKASFVVHLGSTGCSDVNKQGQQPDGPCTYPNTPEICFSNFDFSRHHIKVDVAQILKESNIVYNTPDTAVGCMSGNNDPECQTILPLLGIDFTYKDGVNLPVLYPKKEQRFFTVQ</sequence>
<feature type="compositionally biased region" description="Low complexity" evidence="1">
    <location>
        <begin position="28"/>
        <end position="52"/>
    </location>
</feature>
<dbReference type="Proteomes" id="UP000194798">
    <property type="component" value="Unassembled WGS sequence"/>
</dbReference>
<dbReference type="Pfam" id="PF20243">
    <property type="entry name" value="MbnP"/>
    <property type="match status" value="1"/>
</dbReference>
<evidence type="ECO:0000256" key="1">
    <source>
        <dbReference type="SAM" id="MobiDB-lite"/>
    </source>
</evidence>
<evidence type="ECO:0000313" key="4">
    <source>
        <dbReference type="EMBL" id="OUD13153.1"/>
    </source>
</evidence>
<name>A0A251X667_9GAMM</name>
<dbReference type="InterPro" id="IPR046863">
    <property type="entry name" value="MbnP-like_dom"/>
</dbReference>
<feature type="domain" description="Copper-binding protein MbnP-like" evidence="3">
    <location>
        <begin position="52"/>
        <end position="280"/>
    </location>
</feature>
<comment type="caution">
    <text evidence="4">The sequence shown here is derived from an EMBL/GenBank/DDBJ whole genome shotgun (WGS) entry which is preliminary data.</text>
</comment>
<keyword evidence="5" id="KW-1185">Reference proteome</keyword>
<gene>
    <name evidence="4" type="ORF">TPSD3_10955</name>
</gene>
<dbReference type="EMBL" id="MSLT01000018">
    <property type="protein sequence ID" value="OUD13153.1"/>
    <property type="molecule type" value="Genomic_DNA"/>
</dbReference>
<accession>A0A251X667</accession>
<organism evidence="4 5">
    <name type="scientific">Thioflexithrix psekupsensis</name>
    <dbReference type="NCBI Taxonomy" id="1570016"/>
    <lineage>
        <taxon>Bacteria</taxon>
        <taxon>Pseudomonadati</taxon>
        <taxon>Pseudomonadota</taxon>
        <taxon>Gammaproteobacteria</taxon>
        <taxon>Thiotrichales</taxon>
        <taxon>Thioflexithrix</taxon>
    </lineage>
</organism>
<keyword evidence="2" id="KW-0732">Signal</keyword>
<dbReference type="NCBIfam" id="TIGR04052">
    <property type="entry name" value="MbnP_like_WxW"/>
    <property type="match status" value="1"/>
</dbReference>
<feature type="chain" id="PRO_5012626015" evidence="2">
    <location>
        <begin position="18"/>
        <end position="322"/>
    </location>
</feature>
<reference evidence="4 5" key="1">
    <citation type="submission" date="2016-12" db="EMBL/GenBank/DDBJ databases">
        <title>Thioflexothrix psekupsii D3 genome sequencing and assembly.</title>
        <authorList>
            <person name="Fomenkov A."/>
            <person name="Vincze T."/>
            <person name="Grabovich M."/>
            <person name="Anton B.P."/>
            <person name="Dubinina G."/>
            <person name="Orlova M."/>
            <person name="Belousova E."/>
            <person name="Roberts R.J."/>
        </authorList>
    </citation>
    <scope>NUCLEOTIDE SEQUENCE [LARGE SCALE GENOMIC DNA]</scope>
    <source>
        <strain evidence="4">D3</strain>
    </source>
</reference>
<protein>
    <submittedName>
        <fullName evidence="4">Metallo-mystery pair system four-Cys motif protein</fullName>
    </submittedName>
</protein>
<evidence type="ECO:0000313" key="5">
    <source>
        <dbReference type="Proteomes" id="UP000194798"/>
    </source>
</evidence>
<evidence type="ECO:0000259" key="3">
    <source>
        <dbReference type="Pfam" id="PF20243"/>
    </source>
</evidence>
<evidence type="ECO:0000256" key="2">
    <source>
        <dbReference type="SAM" id="SignalP"/>
    </source>
</evidence>
<dbReference type="OrthoDB" id="64245at2"/>
<proteinExistence type="predicted"/>
<feature type="signal peptide" evidence="2">
    <location>
        <begin position="1"/>
        <end position="17"/>
    </location>
</feature>
<feature type="region of interest" description="Disordered" evidence="1">
    <location>
        <begin position="27"/>
        <end position="52"/>
    </location>
</feature>
<dbReference type="PROSITE" id="PS51257">
    <property type="entry name" value="PROKAR_LIPOPROTEIN"/>
    <property type="match status" value="1"/>
</dbReference>
<dbReference type="InterPro" id="IPR023977">
    <property type="entry name" value="MbnP-like"/>
</dbReference>
<dbReference type="RefSeq" id="WP_086488601.1">
    <property type="nucleotide sequence ID" value="NZ_MSLT01000018.1"/>
</dbReference>